<accession>A0A1M6QHF7</accession>
<dbReference type="AlphaFoldDB" id="A0A1M6QHF7"/>
<reference evidence="2" key="1">
    <citation type="submission" date="2016-11" db="EMBL/GenBank/DDBJ databases">
        <authorList>
            <person name="Varghese N."/>
            <person name="Submissions S."/>
        </authorList>
    </citation>
    <scope>NUCLEOTIDE SEQUENCE [LARGE SCALE GENOMIC DNA]</scope>
    <source>
        <strain evidence="2">CGMCC 1.10835</strain>
    </source>
</reference>
<proteinExistence type="predicted"/>
<dbReference type="Pfam" id="PF04456">
    <property type="entry name" value="DUF503"/>
    <property type="match status" value="1"/>
</dbReference>
<evidence type="ECO:0000313" key="1">
    <source>
        <dbReference type="EMBL" id="SHK19467.1"/>
    </source>
</evidence>
<dbReference type="SUPFAM" id="SSF103007">
    <property type="entry name" value="Hypothetical protein TT1725"/>
    <property type="match status" value="1"/>
</dbReference>
<dbReference type="STRING" id="564117.SAMN05216369_0909"/>
<sequence>MAEPKRHMDVPQGACFGKPCLAGSSTKAGKSMSEALRRLLKEGNAPQHSTAITPHVGVLTLHFQLYGCEDLKAKRKVFTTLRAVWGKEPDLAVAETADLEALDCATWTIAALGTSSQQITQRLDQVEKAIQEKVDAAILDIHREIL</sequence>
<keyword evidence="2" id="KW-1185">Reference proteome</keyword>
<evidence type="ECO:0008006" key="3">
    <source>
        <dbReference type="Google" id="ProtNLM"/>
    </source>
</evidence>
<dbReference type="EMBL" id="FRAQ01000001">
    <property type="protein sequence ID" value="SHK19467.1"/>
    <property type="molecule type" value="Genomic_DNA"/>
</dbReference>
<dbReference type="Gene3D" id="3.30.70.1120">
    <property type="entry name" value="TT1725-like"/>
    <property type="match status" value="1"/>
</dbReference>
<protein>
    <recommendedName>
        <fullName evidence="3">DUF503 domain-containing protein</fullName>
    </recommendedName>
</protein>
<dbReference type="InterPro" id="IPR036746">
    <property type="entry name" value="TT1725-like_sf"/>
</dbReference>
<organism evidence="1 2">
    <name type="scientific">Marinobacter antarcticus</name>
    <dbReference type="NCBI Taxonomy" id="564117"/>
    <lineage>
        <taxon>Bacteria</taxon>
        <taxon>Pseudomonadati</taxon>
        <taxon>Pseudomonadota</taxon>
        <taxon>Gammaproteobacteria</taxon>
        <taxon>Pseudomonadales</taxon>
        <taxon>Marinobacteraceae</taxon>
        <taxon>Marinobacter</taxon>
    </lineage>
</organism>
<name>A0A1M6QHF7_9GAMM</name>
<evidence type="ECO:0000313" key="2">
    <source>
        <dbReference type="Proteomes" id="UP000184497"/>
    </source>
</evidence>
<dbReference type="Proteomes" id="UP000184497">
    <property type="component" value="Unassembled WGS sequence"/>
</dbReference>
<dbReference type="RefSeq" id="WP_228704401.1">
    <property type="nucleotide sequence ID" value="NZ_FRAQ01000001.1"/>
</dbReference>
<gene>
    <name evidence="1" type="ORF">SAMN05216369_0909</name>
</gene>
<dbReference type="InterPro" id="IPR007546">
    <property type="entry name" value="DUF503"/>
</dbReference>